<keyword evidence="1" id="KW-1133">Transmembrane helix</keyword>
<name>X0PGX9_9LACO</name>
<feature type="transmembrane region" description="Helical" evidence="1">
    <location>
        <begin position="40"/>
        <end position="62"/>
    </location>
</feature>
<evidence type="ECO:0000313" key="3">
    <source>
        <dbReference type="Proteomes" id="UP000051236"/>
    </source>
</evidence>
<dbReference type="Proteomes" id="UP000051236">
    <property type="component" value="Unassembled WGS sequence"/>
</dbReference>
<feature type="transmembrane region" description="Helical" evidence="1">
    <location>
        <begin position="6"/>
        <end position="28"/>
    </location>
</feature>
<reference evidence="2 3" key="1">
    <citation type="journal article" date="2015" name="Genome Announc.">
        <title>Expanding the biotechnology potential of lactobacilli through comparative genomics of 213 strains and associated genera.</title>
        <authorList>
            <person name="Sun Z."/>
            <person name="Harris H.M."/>
            <person name="McCann A."/>
            <person name="Guo C."/>
            <person name="Argimon S."/>
            <person name="Zhang W."/>
            <person name="Yang X."/>
            <person name="Jeffery I.B."/>
            <person name="Cooney J.C."/>
            <person name="Kagawa T.F."/>
            <person name="Liu W."/>
            <person name="Song Y."/>
            <person name="Salvetti E."/>
            <person name="Wrobel A."/>
            <person name="Rasinkangas P."/>
            <person name="Parkhill J."/>
            <person name="Rea M.C."/>
            <person name="O'Sullivan O."/>
            <person name="Ritari J."/>
            <person name="Douillard F.P."/>
            <person name="Paul Ross R."/>
            <person name="Yang R."/>
            <person name="Briner A.E."/>
            <person name="Felis G.E."/>
            <person name="de Vos W.M."/>
            <person name="Barrangou R."/>
            <person name="Klaenhammer T.R."/>
            <person name="Caufield P.W."/>
            <person name="Cui Y."/>
            <person name="Zhang H."/>
            <person name="O'Toole P.W."/>
        </authorList>
    </citation>
    <scope>NUCLEOTIDE SEQUENCE [LARGE SCALE GENOMIC DNA]</scope>
    <source>
        <strain evidence="2 3">DSM 18527</strain>
    </source>
</reference>
<sequence>MMIATIITSVVAFASTNIDDVFVLTLLFSQVDHKMKRSDVVIGQYLGVFSLFGISILATFGLHFINMAHLNLLGIVPIFLGIKTWFDAKKTQKQPQLKTPSTVQTKGWLTKIIRPQILSVYLITVGNGANNIGVYVPLFSEYSPGGLAITTVIFAVMIGMWCYAGYRLASFPLVRAKLVKYKHIVIPIIFIALGLSVLFD</sequence>
<dbReference type="eggNOG" id="COG4300">
    <property type="taxonomic scope" value="Bacteria"/>
</dbReference>
<feature type="transmembrane region" description="Helical" evidence="1">
    <location>
        <begin position="145"/>
        <end position="166"/>
    </location>
</feature>
<comment type="caution">
    <text evidence="2">The sequence shown here is derived from an EMBL/GenBank/DDBJ whole genome shotgun (WGS) entry which is preliminary data.</text>
</comment>
<keyword evidence="1" id="KW-0812">Transmembrane</keyword>
<dbReference type="RefSeq" id="WP_081763157.1">
    <property type="nucleotide sequence ID" value="NZ_AZGA01000024.1"/>
</dbReference>
<evidence type="ECO:0000256" key="1">
    <source>
        <dbReference type="SAM" id="Phobius"/>
    </source>
</evidence>
<dbReference type="Pfam" id="PF03596">
    <property type="entry name" value="Cad"/>
    <property type="match status" value="1"/>
</dbReference>
<dbReference type="EMBL" id="AZGA01000024">
    <property type="protein sequence ID" value="KRM34630.1"/>
    <property type="molecule type" value="Genomic_DNA"/>
</dbReference>
<dbReference type="AlphaFoldDB" id="X0PGX9"/>
<evidence type="ECO:0000313" key="2">
    <source>
        <dbReference type="EMBL" id="KRM34630.1"/>
    </source>
</evidence>
<dbReference type="OrthoDB" id="7995400at2"/>
<dbReference type="PATRIC" id="fig|1423734.3.peg.2137"/>
<feature type="transmembrane region" description="Helical" evidence="1">
    <location>
        <begin position="118"/>
        <end position="139"/>
    </location>
</feature>
<proteinExistence type="predicted"/>
<dbReference type="InterPro" id="IPR004676">
    <property type="entry name" value="Cd-R_transporter"/>
</dbReference>
<gene>
    <name evidence="2" type="ORF">FC83_GL002114</name>
</gene>
<dbReference type="STRING" id="1423734.FC83_GL002114"/>
<keyword evidence="1" id="KW-0472">Membrane</keyword>
<feature type="transmembrane region" description="Helical" evidence="1">
    <location>
        <begin position="68"/>
        <end position="86"/>
    </location>
</feature>
<feature type="transmembrane region" description="Helical" evidence="1">
    <location>
        <begin position="178"/>
        <end position="199"/>
    </location>
</feature>
<accession>X0PGX9</accession>
<organism evidence="2 3">
    <name type="scientific">Agrilactobacillus composti DSM 18527 = JCM 14202</name>
    <dbReference type="NCBI Taxonomy" id="1423734"/>
    <lineage>
        <taxon>Bacteria</taxon>
        <taxon>Bacillati</taxon>
        <taxon>Bacillota</taxon>
        <taxon>Bacilli</taxon>
        <taxon>Lactobacillales</taxon>
        <taxon>Lactobacillaceae</taxon>
        <taxon>Agrilactobacillus</taxon>
    </lineage>
</organism>
<keyword evidence="3" id="KW-1185">Reference proteome</keyword>
<protein>
    <submittedName>
        <fullName evidence="2">Cadmium resistance transporter family protein</fullName>
    </submittedName>
</protein>